<comment type="caution">
    <text evidence="4">The sequence shown here is derived from an EMBL/GenBank/DDBJ whole genome shotgun (WGS) entry which is preliminary data.</text>
</comment>
<reference evidence="6" key="2">
    <citation type="journal article" date="2019" name="Int. J. Syst. Evol. Microbiol.">
        <title>The Global Catalogue of Microorganisms (GCM) 10K type strain sequencing project: providing services to taxonomists for standard genome sequencing and annotation.</title>
        <authorList>
            <consortium name="The Broad Institute Genomics Platform"/>
            <consortium name="The Broad Institute Genome Sequencing Center for Infectious Disease"/>
            <person name="Wu L."/>
            <person name="Ma J."/>
        </authorList>
    </citation>
    <scope>NUCLEOTIDE SEQUENCE [LARGE SCALE GENOMIC DNA]</scope>
    <source>
        <strain evidence="6">CGMCC 4.5581</strain>
    </source>
</reference>
<dbReference type="AlphaFoldDB" id="A0A846LH81"/>
<organism evidence="4 5">
    <name type="scientific">Modestobacter marinus</name>
    <dbReference type="NCBI Taxonomy" id="477641"/>
    <lineage>
        <taxon>Bacteria</taxon>
        <taxon>Bacillati</taxon>
        <taxon>Actinomycetota</taxon>
        <taxon>Actinomycetes</taxon>
        <taxon>Geodermatophilales</taxon>
        <taxon>Geodermatophilaceae</taxon>
        <taxon>Modestobacter</taxon>
    </lineage>
</organism>
<protein>
    <submittedName>
        <fullName evidence="4">Putative RNA-binding Zn ribbon-like protein</fullName>
    </submittedName>
</protein>
<dbReference type="InterPro" id="IPR021005">
    <property type="entry name" value="Znf_CGNR"/>
</dbReference>
<dbReference type="Gene3D" id="1.10.3300.10">
    <property type="entry name" value="Jann2411-like domain"/>
    <property type="match status" value="1"/>
</dbReference>
<dbReference type="PANTHER" id="PTHR35525:SF3">
    <property type="entry name" value="BLL6575 PROTEIN"/>
    <property type="match status" value="1"/>
</dbReference>
<reference evidence="3" key="1">
    <citation type="journal article" date="2014" name="Int. J. Syst. Evol. Microbiol.">
        <title>Complete genome of a new Firmicutes species belonging to the dominant human colonic microbiota ('Ruminococcus bicirculans') reveals two chromosomes and a selective capacity to utilize plant glucans.</title>
        <authorList>
            <consortium name="NISC Comparative Sequencing Program"/>
            <person name="Wegmann U."/>
            <person name="Louis P."/>
            <person name="Goesmann A."/>
            <person name="Henrissat B."/>
            <person name="Duncan S.H."/>
            <person name="Flint H.J."/>
        </authorList>
    </citation>
    <scope>NUCLEOTIDE SEQUENCE</scope>
    <source>
        <strain evidence="3">CGMCC 4.5581</strain>
    </source>
</reference>
<dbReference type="InterPro" id="IPR010852">
    <property type="entry name" value="ABATE"/>
</dbReference>
<evidence type="ECO:0000259" key="2">
    <source>
        <dbReference type="Pfam" id="PF11706"/>
    </source>
</evidence>
<feature type="region of interest" description="Disordered" evidence="1">
    <location>
        <begin position="160"/>
        <end position="179"/>
    </location>
</feature>
<name>A0A846LH81_9ACTN</name>
<evidence type="ECO:0000256" key="1">
    <source>
        <dbReference type="SAM" id="MobiDB-lite"/>
    </source>
</evidence>
<proteinExistence type="predicted"/>
<evidence type="ECO:0000313" key="6">
    <source>
        <dbReference type="Proteomes" id="UP000648663"/>
    </source>
</evidence>
<dbReference type="PANTHER" id="PTHR35525">
    <property type="entry name" value="BLL6575 PROTEIN"/>
    <property type="match status" value="1"/>
</dbReference>
<reference evidence="3" key="4">
    <citation type="submission" date="2024-05" db="EMBL/GenBank/DDBJ databases">
        <authorList>
            <person name="Sun Q."/>
            <person name="Zhou Y."/>
        </authorList>
    </citation>
    <scope>NUCLEOTIDE SEQUENCE</scope>
    <source>
        <strain evidence="3">CGMCC 4.5581</strain>
    </source>
</reference>
<dbReference type="SUPFAM" id="SSF160904">
    <property type="entry name" value="Jann2411-like"/>
    <property type="match status" value="1"/>
</dbReference>
<reference evidence="4 5" key="3">
    <citation type="submission" date="2020-02" db="EMBL/GenBank/DDBJ databases">
        <title>Sequencing the genomes of 1000 actinobacteria strains.</title>
        <authorList>
            <person name="Klenk H.-P."/>
        </authorList>
    </citation>
    <scope>NUCLEOTIDE SEQUENCE [LARGE SCALE GENOMIC DNA]</scope>
    <source>
        <strain evidence="4 5">DSM 45201</strain>
    </source>
</reference>
<dbReference type="Pfam" id="PF11706">
    <property type="entry name" value="zf-CGNR"/>
    <property type="match status" value="1"/>
</dbReference>
<evidence type="ECO:0000313" key="4">
    <source>
        <dbReference type="EMBL" id="NIH66611.1"/>
    </source>
</evidence>
<evidence type="ECO:0000313" key="3">
    <source>
        <dbReference type="EMBL" id="GGL47683.1"/>
    </source>
</evidence>
<sequence length="179" mass="19756">MRLVDDRPADEAFLLELLNTTPVVDRTQQDLLDGDQGRAWLRDRGGDGSVAEQDATRAARDALQAVARGNEGAQALAPLLSDVRLMPSIEDEGISWSLTDVPPPRTLVVRALLAWDAVHRTSPGRLRPCANDECALFLIDHSKPNRARWCSMATCGNRMKARRHHERTRAEASTVEPGD</sequence>
<feature type="domain" description="Zinc finger CGNR" evidence="2">
    <location>
        <begin position="125"/>
        <end position="167"/>
    </location>
</feature>
<keyword evidence="6" id="KW-1185">Reference proteome</keyword>
<gene>
    <name evidence="4" type="ORF">FB380_001057</name>
    <name evidence="3" type="ORF">GCM10011589_00260</name>
</gene>
<accession>A0A846LH81</accession>
<dbReference type="Proteomes" id="UP000552836">
    <property type="component" value="Unassembled WGS sequence"/>
</dbReference>
<evidence type="ECO:0000313" key="5">
    <source>
        <dbReference type="Proteomes" id="UP000552836"/>
    </source>
</evidence>
<dbReference type="EMBL" id="BMMI01000001">
    <property type="protein sequence ID" value="GGL47683.1"/>
    <property type="molecule type" value="Genomic_DNA"/>
</dbReference>
<dbReference type="InterPro" id="IPR023286">
    <property type="entry name" value="ABATE_dom_sf"/>
</dbReference>
<dbReference type="RefSeq" id="WP_166754173.1">
    <property type="nucleotide sequence ID" value="NZ_BAABJU010000001.1"/>
</dbReference>
<dbReference type="Proteomes" id="UP000648663">
    <property type="component" value="Unassembled WGS sequence"/>
</dbReference>
<dbReference type="EMBL" id="JAAMPA010000001">
    <property type="protein sequence ID" value="NIH66611.1"/>
    <property type="molecule type" value="Genomic_DNA"/>
</dbReference>